<feature type="binding site" evidence="7">
    <location>
        <begin position="33"/>
        <end position="35"/>
    </location>
    <ligand>
        <name>S-adenosyl-L-methionine</name>
        <dbReference type="ChEBI" id="CHEBI:59789"/>
    </ligand>
</feature>
<keyword evidence="6 7" id="KW-0949">S-adenosyl-L-methionine</keyword>
<evidence type="ECO:0000256" key="5">
    <source>
        <dbReference type="ARBA" id="ARBA00022679"/>
    </source>
</evidence>
<dbReference type="SUPFAM" id="SSF53335">
    <property type="entry name" value="S-adenosyl-L-methionine-dependent methyltransferases"/>
    <property type="match status" value="1"/>
</dbReference>
<dbReference type="Gene3D" id="3.40.50.150">
    <property type="entry name" value="Vaccinia Virus protein VP39"/>
    <property type="match status" value="1"/>
</dbReference>
<comment type="catalytic activity">
    <reaction evidence="7">
        <text>cytidine(1402) in 16S rRNA + S-adenosyl-L-methionine = N(4)-methylcytidine(1402) in 16S rRNA + S-adenosyl-L-homocysteine + H(+)</text>
        <dbReference type="Rhea" id="RHEA:42928"/>
        <dbReference type="Rhea" id="RHEA-COMP:10286"/>
        <dbReference type="Rhea" id="RHEA-COMP:10287"/>
        <dbReference type="ChEBI" id="CHEBI:15378"/>
        <dbReference type="ChEBI" id="CHEBI:57856"/>
        <dbReference type="ChEBI" id="CHEBI:59789"/>
        <dbReference type="ChEBI" id="CHEBI:74506"/>
        <dbReference type="ChEBI" id="CHEBI:82748"/>
        <dbReference type="EC" id="2.1.1.199"/>
    </reaction>
</comment>
<dbReference type="Proteomes" id="UP000886817">
    <property type="component" value="Unassembled WGS sequence"/>
</dbReference>
<dbReference type="FunFam" id="1.10.150.170:FF:000001">
    <property type="entry name" value="Ribosomal RNA small subunit methyltransferase H"/>
    <property type="match status" value="1"/>
</dbReference>
<evidence type="ECO:0000256" key="2">
    <source>
        <dbReference type="ARBA" id="ARBA00022490"/>
    </source>
</evidence>
<dbReference type="PANTHER" id="PTHR11265:SF0">
    <property type="entry name" value="12S RRNA N4-METHYLCYTIDINE METHYLTRANSFERASE"/>
    <property type="match status" value="1"/>
</dbReference>
<reference evidence="8" key="2">
    <citation type="submission" date="2021-04" db="EMBL/GenBank/DDBJ databases">
        <authorList>
            <person name="Gilroy R."/>
        </authorList>
    </citation>
    <scope>NUCLEOTIDE SEQUENCE</scope>
    <source>
        <strain evidence="8">ChiSjej1B19-8411</strain>
    </source>
</reference>
<dbReference type="SUPFAM" id="SSF81799">
    <property type="entry name" value="Putative methyltransferase TM0872, insert domain"/>
    <property type="match status" value="1"/>
</dbReference>
<comment type="caution">
    <text evidence="8">The sequence shown here is derived from an EMBL/GenBank/DDBJ whole genome shotgun (WGS) entry which is preliminary data.</text>
</comment>
<feature type="binding site" evidence="7">
    <location>
        <position position="108"/>
    </location>
    <ligand>
        <name>S-adenosyl-L-methionine</name>
        <dbReference type="ChEBI" id="CHEBI:59789"/>
    </ligand>
</feature>
<dbReference type="EMBL" id="DXEX01000277">
    <property type="protein sequence ID" value="HIX60611.1"/>
    <property type="molecule type" value="Genomic_DNA"/>
</dbReference>
<comment type="function">
    <text evidence="7">Specifically methylates the N4 position of cytidine in position 1402 (C1402) of 16S rRNA.</text>
</comment>
<accession>A0A9D2B4W5</accession>
<evidence type="ECO:0000256" key="7">
    <source>
        <dbReference type="HAMAP-Rule" id="MF_01007"/>
    </source>
</evidence>
<dbReference type="InterPro" id="IPR029063">
    <property type="entry name" value="SAM-dependent_MTases_sf"/>
</dbReference>
<dbReference type="Gene3D" id="1.10.150.170">
    <property type="entry name" value="Putative methyltransferase TM0872, insert domain"/>
    <property type="match status" value="1"/>
</dbReference>
<dbReference type="PANTHER" id="PTHR11265">
    <property type="entry name" value="S-ADENOSYL-METHYLTRANSFERASE MRAW"/>
    <property type="match status" value="1"/>
</dbReference>
<comment type="subcellular location">
    <subcellularLocation>
        <location evidence="7">Cytoplasm</location>
    </subcellularLocation>
</comment>
<keyword evidence="5 7" id="KW-0808">Transferase</keyword>
<evidence type="ECO:0000313" key="9">
    <source>
        <dbReference type="Proteomes" id="UP000886817"/>
    </source>
</evidence>
<dbReference type="Pfam" id="PF01795">
    <property type="entry name" value="Methyltransf_5"/>
    <property type="match status" value="1"/>
</dbReference>
<feature type="binding site" evidence="7">
    <location>
        <position position="80"/>
    </location>
    <ligand>
        <name>S-adenosyl-L-methionine</name>
        <dbReference type="ChEBI" id="CHEBI:59789"/>
    </ligand>
</feature>
<gene>
    <name evidence="7 8" type="primary">rsmH</name>
    <name evidence="8" type="ORF">IAA45_13010</name>
</gene>
<dbReference type="HAMAP" id="MF_01007">
    <property type="entry name" value="16SrRNA_methyltr_H"/>
    <property type="match status" value="1"/>
</dbReference>
<dbReference type="PIRSF" id="PIRSF004486">
    <property type="entry name" value="MraW"/>
    <property type="match status" value="1"/>
</dbReference>
<feature type="binding site" evidence="7">
    <location>
        <position position="53"/>
    </location>
    <ligand>
        <name>S-adenosyl-L-methionine</name>
        <dbReference type="ChEBI" id="CHEBI:59789"/>
    </ligand>
</feature>
<dbReference type="GO" id="GO:0071424">
    <property type="term" value="F:rRNA (cytosine-N4-)-methyltransferase activity"/>
    <property type="evidence" value="ECO:0007669"/>
    <property type="project" value="UniProtKB-UniRule"/>
</dbReference>
<evidence type="ECO:0000313" key="8">
    <source>
        <dbReference type="EMBL" id="HIX60611.1"/>
    </source>
</evidence>
<dbReference type="GO" id="GO:0070475">
    <property type="term" value="P:rRNA base methylation"/>
    <property type="evidence" value="ECO:0007669"/>
    <property type="project" value="UniProtKB-UniRule"/>
</dbReference>
<dbReference type="InterPro" id="IPR023397">
    <property type="entry name" value="SAM-dep_MeTrfase_MraW_recog"/>
</dbReference>
<keyword evidence="4 7" id="KW-0489">Methyltransferase</keyword>
<reference evidence="8" key="1">
    <citation type="journal article" date="2021" name="PeerJ">
        <title>Extensive microbial diversity within the chicken gut microbiome revealed by metagenomics and culture.</title>
        <authorList>
            <person name="Gilroy R."/>
            <person name="Ravi A."/>
            <person name="Getino M."/>
            <person name="Pursley I."/>
            <person name="Horton D.L."/>
            <person name="Alikhan N.F."/>
            <person name="Baker D."/>
            <person name="Gharbi K."/>
            <person name="Hall N."/>
            <person name="Watson M."/>
            <person name="Adriaenssens E.M."/>
            <person name="Foster-Nyarko E."/>
            <person name="Jarju S."/>
            <person name="Secka A."/>
            <person name="Antonio M."/>
            <person name="Oren A."/>
            <person name="Chaudhuri R.R."/>
            <person name="La Ragione R."/>
            <person name="Hildebrand F."/>
            <person name="Pallen M.J."/>
        </authorList>
    </citation>
    <scope>NUCLEOTIDE SEQUENCE</scope>
    <source>
        <strain evidence="8">ChiSjej1B19-8411</strain>
    </source>
</reference>
<dbReference type="InterPro" id="IPR002903">
    <property type="entry name" value="RsmH"/>
</dbReference>
<sequence length="334" mass="37946">MEFKHTSVLLEETLDGLRVRPDGIYVDGTLGGAGHAVEVCKKLSAKGRFIGIDQDQDAIIAASERLKAYRERTTIIRSNYCYMVEELRRIGITKVDGILLDLGVSSYQLDQAERGFSYREDAPLDMRMDQRQERTAWNIVNEYGESELYRVIRDYGEDKFAKNIAKHIVAARKEKPVETTGELAELIKQAIPMKMRAVGGHPAKRTFQAIRIELNRELEVLSESLDGMIDLLGDGGRLCIITFHSLEDRIVKSSFRRNENPCVCPSNFPVCVCGKKSKGKVITRKPILPSEEEREANPRSKSAKLRIFERRTGFSKETNQYGECRENQKQKIGK</sequence>
<proteinExistence type="inferred from homology"/>
<keyword evidence="3 7" id="KW-0698">rRNA processing</keyword>
<evidence type="ECO:0000256" key="4">
    <source>
        <dbReference type="ARBA" id="ARBA00022603"/>
    </source>
</evidence>
<evidence type="ECO:0000256" key="1">
    <source>
        <dbReference type="ARBA" id="ARBA00010396"/>
    </source>
</evidence>
<dbReference type="NCBIfam" id="TIGR00006">
    <property type="entry name" value="16S rRNA (cytosine(1402)-N(4))-methyltransferase RsmH"/>
    <property type="match status" value="1"/>
</dbReference>
<organism evidence="8 9">
    <name type="scientific">Candidatus Blautia gallistercoris</name>
    <dbReference type="NCBI Taxonomy" id="2838490"/>
    <lineage>
        <taxon>Bacteria</taxon>
        <taxon>Bacillati</taxon>
        <taxon>Bacillota</taxon>
        <taxon>Clostridia</taxon>
        <taxon>Lachnospirales</taxon>
        <taxon>Lachnospiraceae</taxon>
        <taxon>Blautia</taxon>
    </lineage>
</organism>
<dbReference type="AlphaFoldDB" id="A0A9D2B4W5"/>
<protein>
    <recommendedName>
        <fullName evidence="7">Ribosomal RNA small subunit methyltransferase H</fullName>
        <ecNumber evidence="7">2.1.1.199</ecNumber>
    </recommendedName>
    <alternativeName>
        <fullName evidence="7">16S rRNA m(4)C1402 methyltransferase</fullName>
    </alternativeName>
    <alternativeName>
        <fullName evidence="7">rRNA (cytosine-N(4)-)-methyltransferase RsmH</fullName>
    </alternativeName>
</protein>
<comment type="similarity">
    <text evidence="1 7">Belongs to the methyltransferase superfamily. RsmH family.</text>
</comment>
<dbReference type="GO" id="GO:0005737">
    <property type="term" value="C:cytoplasm"/>
    <property type="evidence" value="ECO:0007669"/>
    <property type="project" value="UniProtKB-SubCell"/>
</dbReference>
<name>A0A9D2B4W5_9FIRM</name>
<feature type="binding site" evidence="7">
    <location>
        <position position="101"/>
    </location>
    <ligand>
        <name>S-adenosyl-L-methionine</name>
        <dbReference type="ChEBI" id="CHEBI:59789"/>
    </ligand>
</feature>
<keyword evidence="2 7" id="KW-0963">Cytoplasm</keyword>
<dbReference type="EC" id="2.1.1.199" evidence="7"/>
<evidence type="ECO:0000256" key="6">
    <source>
        <dbReference type="ARBA" id="ARBA00022691"/>
    </source>
</evidence>
<evidence type="ECO:0000256" key="3">
    <source>
        <dbReference type="ARBA" id="ARBA00022552"/>
    </source>
</evidence>